<organism evidence="1 2">
    <name type="scientific">Ralstonia insidiosa</name>
    <dbReference type="NCBI Taxonomy" id="190721"/>
    <lineage>
        <taxon>Bacteria</taxon>
        <taxon>Pseudomonadati</taxon>
        <taxon>Pseudomonadota</taxon>
        <taxon>Betaproteobacteria</taxon>
        <taxon>Burkholderiales</taxon>
        <taxon>Burkholderiaceae</taxon>
        <taxon>Ralstonia</taxon>
    </lineage>
</organism>
<dbReference type="AlphaFoldDB" id="A0A191ZYC0"/>
<reference evidence="2" key="1">
    <citation type="submission" date="2016-06" db="EMBL/GenBank/DDBJ databases">
        <authorList>
            <person name="Xu Y."/>
            <person name="Nagy A."/>
            <person name="Yan X."/>
            <person name="Kim S.W."/>
            <person name="Haley B."/>
            <person name="Liu N.T."/>
            <person name="Nou X."/>
        </authorList>
    </citation>
    <scope>NUCLEOTIDE SEQUENCE [LARGE SCALE GENOMIC DNA]</scope>
    <source>
        <strain evidence="2">ATCC 49129</strain>
    </source>
</reference>
<evidence type="ECO:0000313" key="1">
    <source>
        <dbReference type="EMBL" id="ANJ73067.1"/>
    </source>
</evidence>
<protein>
    <submittedName>
        <fullName evidence="1">Uncharacterized protein</fullName>
    </submittedName>
</protein>
<accession>A0A191ZYC0</accession>
<name>A0A191ZYC0_9RALS</name>
<sequence length="70" mass="8515">MDVEKLIIHKTRMLPKSIQQSQTQPLQQMAVIWAILELSLLQWMSQQSIKLMLHKQISWFTKWMHWRLLS</sequence>
<proteinExistence type="predicted"/>
<evidence type="ECO:0000313" key="2">
    <source>
        <dbReference type="Proteomes" id="UP000078572"/>
    </source>
</evidence>
<keyword evidence="2" id="KW-1185">Reference proteome</keyword>
<gene>
    <name evidence="1" type="ORF">A9Y76_11565</name>
</gene>
<dbReference type="EMBL" id="CP016022">
    <property type="protein sequence ID" value="ANJ73067.1"/>
    <property type="molecule type" value="Genomic_DNA"/>
</dbReference>
<dbReference type="Proteomes" id="UP000078572">
    <property type="component" value="Chromosome 1"/>
</dbReference>